<keyword evidence="6" id="KW-1185">Reference proteome</keyword>
<evidence type="ECO:0000256" key="2">
    <source>
        <dbReference type="ARBA" id="ARBA00022801"/>
    </source>
</evidence>
<name>A0ABQ5DJJ8_9ASTR</name>
<dbReference type="PANTHER" id="PTHR42648">
    <property type="entry name" value="TRANSPOSASE, PUTATIVE-RELATED"/>
    <property type="match status" value="1"/>
</dbReference>
<dbReference type="Pfam" id="PF07727">
    <property type="entry name" value="RVT_2"/>
    <property type="match status" value="1"/>
</dbReference>
<dbReference type="CDD" id="cd09272">
    <property type="entry name" value="RNase_HI_RT_Ty1"/>
    <property type="match status" value="1"/>
</dbReference>
<accession>A0ABQ5DJJ8</accession>
<dbReference type="InterPro" id="IPR025724">
    <property type="entry name" value="GAG-pre-integrase_dom"/>
</dbReference>
<feature type="region of interest" description="Disordered" evidence="3">
    <location>
        <begin position="515"/>
        <end position="534"/>
    </location>
</feature>
<dbReference type="Pfam" id="PF25597">
    <property type="entry name" value="SH3_retrovirus"/>
    <property type="match status" value="1"/>
</dbReference>
<dbReference type="PROSITE" id="PS50994">
    <property type="entry name" value="INTEGRASE"/>
    <property type="match status" value="1"/>
</dbReference>
<feature type="region of interest" description="Disordered" evidence="3">
    <location>
        <begin position="1129"/>
        <end position="1195"/>
    </location>
</feature>
<reference evidence="5" key="1">
    <citation type="journal article" date="2022" name="Int. J. Mol. Sci.">
        <title>Draft Genome of Tanacetum Coccineum: Genomic Comparison of Closely Related Tanacetum-Family Plants.</title>
        <authorList>
            <person name="Yamashiro T."/>
            <person name="Shiraishi A."/>
            <person name="Nakayama K."/>
            <person name="Satake H."/>
        </authorList>
    </citation>
    <scope>NUCLEOTIDE SEQUENCE</scope>
</reference>
<sequence>MTTVGTRAIVNTGKDSRSFMLKKGNPEILLQDHAVVDSGCFSHMTGNKAYLSDYEDYNGCFMAFGNDPKGDELNFKFLDESQVVLRAPRKDDVYNLDLKNIIPSGGITCLYANATADESKLWHRRLGYVNFKNINKLVKGHLVRGLPSKVFVNDHTCVACKKGKQHKASCKAKLERIIRKPLELLHMDLFRPVSVESINKKRYCLVVTDDFSRFSWVFFLATKDETSEILCKFIIGLENQLNHNVKIIRCDNGTEFKNHAMNELCAKKGIKREFSVARTPQQNGVTERKSRTLIEVARTMLADSLLPIPFWAEAVNTSCYVLNRVLVTKPQNKTPNELLTSNSHSISFMRPFGCPLTILNTLDSLGKFDGKSDEGYLLGYSTTSKAFRVYNKRTKRVEENLHIDFIEDQPNVIGTSHNSMFDLDFLTNSMNYIPVSVENQVNVDAVENVTPAAHKKSSKSSPKDNDVQVIEDVADKEGQHQLTEDEKVLHDELEKMIAQEVVAKALDDATRQDFEKEKRDIASQKRAGQATSTNKLSTVRSYVSTASTPTGANAGESSFVYLGGQIPIDASTLPNADLPTDPNMPDLEDVSNAFPNDGIFSGAYDDDDDVGAEADFNNMDNTIDVSPIPTLIVHKDHPKGQILGDPKSAVQTRGKIQKASSVQQALVEVMQEELLQFKLQKVWVLVDFPYGKKVIGTKWVFRNKRDERSIVVKNKARLVAQGFRQEEGIDYDEVFAPVARIEAIRLFLAFASYMGFTVYQMDVKSAFLYGTIEEEVYVHQPPGFVDPAHPNKVYKVIKALYGLHQAPRAWHETLSSFLMENGFRRGTIDKTLFIKKKKSDIMLVQVYVDDIIFGSTKKSMCTEFEDCMHKRFQMSSMGELTFFLGLQVKQQPDGIFISQDKYVADILKKFDFCSIRTATTPIESNKPLVKDEDGVYIDVHVYRYLKHQPKLGLWYPRDLPFELEAYSDSDYKGASLDRKSTTEYVAAANCCGQVLWIQNQMMDYGFNFMNTKIHLDNESTISVIKNPVAHSRTANSCGQSIMDTNQILDFGFNFIESLKRDIDGTEELLLPDLSSLVKQKLVHNSAKLVRWAKIVAMKPLEKYRQGSKVGKDFSRNVTPLFESMLVQPTDDEVEASERQSESQPTPSPLHPSADQHETQLDPSPRLSPTIPDSIPEGSGGNHGGHSSSDRSLSGNEDRLTLQSVYDLCVSLCKHVTDQAKEIKHLKAQIKKLKNKAKPVITHHKAWMKSVSMKKRLAGKKSWKTKWMQKEYVSKQGRKPAKAEPTVHKDPVFDDLDDIVDDAMDYIETEDAQDEGRTSSVVLKEKESTQKGVSTEVELSTVKPDEGTYKPEVSTAKPKEVEVSTDKLDKGTAEPIDGTSDESTAPTTIFRDDETIAEFLTSILRYTKVFSSIGSSFARIKEEKGRLGFQT</sequence>
<dbReference type="Gene3D" id="3.30.420.10">
    <property type="entry name" value="Ribonuclease H-like superfamily/Ribonuclease H"/>
    <property type="match status" value="1"/>
</dbReference>
<evidence type="ECO:0000313" key="6">
    <source>
        <dbReference type="Proteomes" id="UP001151760"/>
    </source>
</evidence>
<keyword evidence="1" id="KW-0479">Metal-binding</keyword>
<dbReference type="EMBL" id="BQNB010015367">
    <property type="protein sequence ID" value="GJT39190.1"/>
    <property type="molecule type" value="Genomic_DNA"/>
</dbReference>
<dbReference type="PANTHER" id="PTHR42648:SF32">
    <property type="entry name" value="RIBONUCLEASE H-LIKE DOMAIN, GAG-PRE-INTEGRASE DOMAIN PROTEIN-RELATED"/>
    <property type="match status" value="1"/>
</dbReference>
<evidence type="ECO:0000256" key="1">
    <source>
        <dbReference type="ARBA" id="ARBA00022723"/>
    </source>
</evidence>
<evidence type="ECO:0000259" key="4">
    <source>
        <dbReference type="PROSITE" id="PS50994"/>
    </source>
</evidence>
<proteinExistence type="predicted"/>
<organism evidence="5 6">
    <name type="scientific">Tanacetum coccineum</name>
    <dbReference type="NCBI Taxonomy" id="301880"/>
    <lineage>
        <taxon>Eukaryota</taxon>
        <taxon>Viridiplantae</taxon>
        <taxon>Streptophyta</taxon>
        <taxon>Embryophyta</taxon>
        <taxon>Tracheophyta</taxon>
        <taxon>Spermatophyta</taxon>
        <taxon>Magnoliopsida</taxon>
        <taxon>eudicotyledons</taxon>
        <taxon>Gunneridae</taxon>
        <taxon>Pentapetalae</taxon>
        <taxon>asterids</taxon>
        <taxon>campanulids</taxon>
        <taxon>Asterales</taxon>
        <taxon>Asteraceae</taxon>
        <taxon>Asteroideae</taxon>
        <taxon>Anthemideae</taxon>
        <taxon>Anthemidinae</taxon>
        <taxon>Tanacetum</taxon>
    </lineage>
</organism>
<feature type="compositionally biased region" description="Basic and acidic residues" evidence="3">
    <location>
        <begin position="1280"/>
        <end position="1291"/>
    </location>
</feature>
<gene>
    <name evidence="5" type="ORF">Tco_0939055</name>
</gene>
<dbReference type="Pfam" id="PF00665">
    <property type="entry name" value="rve"/>
    <property type="match status" value="1"/>
</dbReference>
<dbReference type="InterPro" id="IPR043502">
    <property type="entry name" value="DNA/RNA_pol_sf"/>
</dbReference>
<evidence type="ECO:0000313" key="5">
    <source>
        <dbReference type="EMBL" id="GJT39190.1"/>
    </source>
</evidence>
<feature type="region of interest" description="Disordered" evidence="3">
    <location>
        <begin position="1273"/>
        <end position="1292"/>
    </location>
</feature>
<dbReference type="InterPro" id="IPR001584">
    <property type="entry name" value="Integrase_cat-core"/>
</dbReference>
<comment type="caution">
    <text evidence="5">The sequence shown here is derived from an EMBL/GenBank/DDBJ whole genome shotgun (WGS) entry which is preliminary data.</text>
</comment>
<feature type="compositionally biased region" description="Basic and acidic residues" evidence="3">
    <location>
        <begin position="1356"/>
        <end position="1371"/>
    </location>
</feature>
<dbReference type="InterPro" id="IPR012337">
    <property type="entry name" value="RNaseH-like_sf"/>
</dbReference>
<keyword evidence="2" id="KW-0378">Hydrolase</keyword>
<feature type="domain" description="Integrase catalytic" evidence="4">
    <location>
        <begin position="177"/>
        <end position="343"/>
    </location>
</feature>
<dbReference type="InterPro" id="IPR013103">
    <property type="entry name" value="RVT_2"/>
</dbReference>
<feature type="region of interest" description="Disordered" evidence="3">
    <location>
        <begin position="1308"/>
        <end position="1385"/>
    </location>
</feature>
<reference evidence="5" key="2">
    <citation type="submission" date="2022-01" db="EMBL/GenBank/DDBJ databases">
        <authorList>
            <person name="Yamashiro T."/>
            <person name="Shiraishi A."/>
            <person name="Satake H."/>
            <person name="Nakayama K."/>
        </authorList>
    </citation>
    <scope>NUCLEOTIDE SEQUENCE</scope>
</reference>
<dbReference type="InterPro" id="IPR057670">
    <property type="entry name" value="SH3_retrovirus"/>
</dbReference>
<dbReference type="InterPro" id="IPR036397">
    <property type="entry name" value="RNaseH_sf"/>
</dbReference>
<dbReference type="InterPro" id="IPR039537">
    <property type="entry name" value="Retrotran_Ty1/copia-like"/>
</dbReference>
<dbReference type="SUPFAM" id="SSF56672">
    <property type="entry name" value="DNA/RNA polymerases"/>
    <property type="match status" value="1"/>
</dbReference>
<dbReference type="Proteomes" id="UP001151760">
    <property type="component" value="Unassembled WGS sequence"/>
</dbReference>
<dbReference type="Pfam" id="PF13976">
    <property type="entry name" value="gag_pre-integrs"/>
    <property type="match status" value="1"/>
</dbReference>
<evidence type="ECO:0000256" key="3">
    <source>
        <dbReference type="SAM" id="MobiDB-lite"/>
    </source>
</evidence>
<dbReference type="SUPFAM" id="SSF53098">
    <property type="entry name" value="Ribonuclease H-like"/>
    <property type="match status" value="1"/>
</dbReference>
<protein>
    <submittedName>
        <fullName evidence="5">Ribonuclease H-like domain-containing protein</fullName>
    </submittedName>
</protein>